<evidence type="ECO:0000313" key="3">
    <source>
        <dbReference type="EMBL" id="KAF9473256.1"/>
    </source>
</evidence>
<dbReference type="AlphaFoldDB" id="A0A9P6CN94"/>
<keyword evidence="2" id="KW-0812">Transmembrane</keyword>
<gene>
    <name evidence="3" type="ORF">BDN70DRAFT_899905</name>
</gene>
<organism evidence="3 4">
    <name type="scientific">Pholiota conissans</name>
    <dbReference type="NCBI Taxonomy" id="109636"/>
    <lineage>
        <taxon>Eukaryota</taxon>
        <taxon>Fungi</taxon>
        <taxon>Dikarya</taxon>
        <taxon>Basidiomycota</taxon>
        <taxon>Agaricomycotina</taxon>
        <taxon>Agaricomycetes</taxon>
        <taxon>Agaricomycetidae</taxon>
        <taxon>Agaricales</taxon>
        <taxon>Agaricineae</taxon>
        <taxon>Strophariaceae</taxon>
        <taxon>Pholiota</taxon>
    </lineage>
</organism>
<keyword evidence="2" id="KW-1133">Transmembrane helix</keyword>
<evidence type="ECO:0000256" key="1">
    <source>
        <dbReference type="SAM" id="MobiDB-lite"/>
    </source>
</evidence>
<evidence type="ECO:0000313" key="4">
    <source>
        <dbReference type="Proteomes" id="UP000807469"/>
    </source>
</evidence>
<comment type="caution">
    <text evidence="3">The sequence shown here is derived from an EMBL/GenBank/DDBJ whole genome shotgun (WGS) entry which is preliminary data.</text>
</comment>
<name>A0A9P6CN94_9AGAR</name>
<accession>A0A9P6CN94</accession>
<keyword evidence="4" id="KW-1185">Reference proteome</keyword>
<feature type="transmembrane region" description="Helical" evidence="2">
    <location>
        <begin position="182"/>
        <end position="203"/>
    </location>
</feature>
<feature type="compositionally biased region" description="Pro residues" evidence="1">
    <location>
        <begin position="18"/>
        <end position="28"/>
    </location>
</feature>
<dbReference type="OrthoDB" id="3191568at2759"/>
<sequence>MPKRRHSVIGNASLYPKAPHPLPDGAPLPQHPISTITLEFVAGSATDPAVFVNRNIHGHRCKWYTRRYFEIRTRDDHTVISRAGSNEEVASIEWDKSGQDAMVYAEDFISLPMLVSDFVKPSDDGTYRDMVFGNIVYVWISLEMEGSKSIYLYKRRNKSPKELARIYRCVDRRTICLDISDSAIGVGLLVPCIIYTALVLSTLEIEYA</sequence>
<dbReference type="Proteomes" id="UP000807469">
    <property type="component" value="Unassembled WGS sequence"/>
</dbReference>
<evidence type="ECO:0000256" key="2">
    <source>
        <dbReference type="SAM" id="Phobius"/>
    </source>
</evidence>
<protein>
    <submittedName>
        <fullName evidence="3">Uncharacterized protein</fullName>
    </submittedName>
</protein>
<feature type="region of interest" description="Disordered" evidence="1">
    <location>
        <begin position="1"/>
        <end position="28"/>
    </location>
</feature>
<dbReference type="EMBL" id="MU155457">
    <property type="protein sequence ID" value="KAF9473256.1"/>
    <property type="molecule type" value="Genomic_DNA"/>
</dbReference>
<reference evidence="3" key="1">
    <citation type="submission" date="2020-11" db="EMBL/GenBank/DDBJ databases">
        <authorList>
            <consortium name="DOE Joint Genome Institute"/>
            <person name="Ahrendt S."/>
            <person name="Riley R."/>
            <person name="Andreopoulos W."/>
            <person name="Labutti K."/>
            <person name="Pangilinan J."/>
            <person name="Ruiz-Duenas F.J."/>
            <person name="Barrasa J.M."/>
            <person name="Sanchez-Garcia M."/>
            <person name="Camarero S."/>
            <person name="Miyauchi S."/>
            <person name="Serrano A."/>
            <person name="Linde D."/>
            <person name="Babiker R."/>
            <person name="Drula E."/>
            <person name="Ayuso-Fernandez I."/>
            <person name="Pacheco R."/>
            <person name="Padilla G."/>
            <person name="Ferreira P."/>
            <person name="Barriuso J."/>
            <person name="Kellner H."/>
            <person name="Castanera R."/>
            <person name="Alfaro M."/>
            <person name="Ramirez L."/>
            <person name="Pisabarro A.G."/>
            <person name="Kuo A."/>
            <person name="Tritt A."/>
            <person name="Lipzen A."/>
            <person name="He G."/>
            <person name="Yan M."/>
            <person name="Ng V."/>
            <person name="Cullen D."/>
            <person name="Martin F."/>
            <person name="Rosso M.-N."/>
            <person name="Henrissat B."/>
            <person name="Hibbett D."/>
            <person name="Martinez A.T."/>
            <person name="Grigoriev I.V."/>
        </authorList>
    </citation>
    <scope>NUCLEOTIDE SEQUENCE</scope>
    <source>
        <strain evidence="3">CIRM-BRFM 674</strain>
    </source>
</reference>
<proteinExistence type="predicted"/>
<keyword evidence="2" id="KW-0472">Membrane</keyword>